<dbReference type="EMBL" id="JACHXK010000009">
    <property type="protein sequence ID" value="MBB3111959.1"/>
    <property type="molecule type" value="Genomic_DNA"/>
</dbReference>
<proteinExistence type="predicted"/>
<evidence type="ECO:0000313" key="2">
    <source>
        <dbReference type="Proteomes" id="UP000570361"/>
    </source>
</evidence>
<comment type="caution">
    <text evidence="1">The sequence shown here is derived from an EMBL/GenBank/DDBJ whole genome shotgun (WGS) entry which is preliminary data.</text>
</comment>
<name>A0A7W5FPE5_9BACL</name>
<gene>
    <name evidence="1" type="ORF">FHS18_004027</name>
</gene>
<organism evidence="1 2">
    <name type="scientific">Paenibacillus phyllosphaerae</name>
    <dbReference type="NCBI Taxonomy" id="274593"/>
    <lineage>
        <taxon>Bacteria</taxon>
        <taxon>Bacillati</taxon>
        <taxon>Bacillota</taxon>
        <taxon>Bacilli</taxon>
        <taxon>Bacillales</taxon>
        <taxon>Paenibacillaceae</taxon>
        <taxon>Paenibacillus</taxon>
    </lineage>
</organism>
<dbReference type="RefSeq" id="WP_183601803.1">
    <property type="nucleotide sequence ID" value="NZ_JACHXK010000009.1"/>
</dbReference>
<protein>
    <submittedName>
        <fullName evidence="1">Uncharacterized protein</fullName>
    </submittedName>
</protein>
<evidence type="ECO:0000313" key="1">
    <source>
        <dbReference type="EMBL" id="MBB3111959.1"/>
    </source>
</evidence>
<reference evidence="1 2" key="1">
    <citation type="submission" date="2020-08" db="EMBL/GenBank/DDBJ databases">
        <title>Genomic Encyclopedia of Type Strains, Phase III (KMG-III): the genomes of soil and plant-associated and newly described type strains.</title>
        <authorList>
            <person name="Whitman W."/>
        </authorList>
    </citation>
    <scope>NUCLEOTIDE SEQUENCE [LARGE SCALE GENOMIC DNA]</scope>
    <source>
        <strain evidence="1 2">CECT 5862</strain>
    </source>
</reference>
<accession>A0A7W5FPE5</accession>
<keyword evidence="2" id="KW-1185">Reference proteome</keyword>
<sequence length="297" mass="34345">MIERDYHIRGTTFTGVQVNETSKAKSAKHALGLIQKKYGKLKNPYDIYTVSKLADGGELPEEESLKGIPQLLAVEDILRITNALRENGEVDSDEYRLFRNAFKPMITPLLQDYWNDVTILTKEELEEELYADIINEFLPKYNPERGRLFGYLKMKLRSRIKRNWKREKYVNAEKASAKAKYEILDEYARGISVSIELYSREQEKNEAMLACKRIYTEKPDMSLPQRRAFYSWIVRLGLHHDLLRSEQQIAALELIYGPDELTEGEAARRLSLSQATIHINKSRGEANILKNGAKKSL</sequence>
<dbReference type="Proteomes" id="UP000570361">
    <property type="component" value="Unassembled WGS sequence"/>
</dbReference>
<dbReference type="AlphaFoldDB" id="A0A7W5FPE5"/>